<dbReference type="GO" id="GO:0003723">
    <property type="term" value="F:RNA binding"/>
    <property type="evidence" value="ECO:0007669"/>
    <property type="project" value="UniProtKB-UniRule"/>
</dbReference>
<evidence type="ECO:0000256" key="7">
    <source>
        <dbReference type="ARBA" id="ARBA00022842"/>
    </source>
</evidence>
<reference evidence="13" key="2">
    <citation type="submission" date="2025-08" db="UniProtKB">
        <authorList>
            <consortium name="RefSeq"/>
        </authorList>
    </citation>
    <scope>IDENTIFICATION</scope>
    <source>
        <tissue evidence="13">Leaves</tissue>
    </source>
</reference>
<dbReference type="InterPro" id="IPR036389">
    <property type="entry name" value="RNase_III_sf"/>
</dbReference>
<dbReference type="PANTHER" id="PTHR14950:SF49">
    <property type="entry name" value="RIBONUCLEASE 3-LIKE PROTEIN 2-RELATED"/>
    <property type="match status" value="1"/>
</dbReference>
<organism evidence="12 13">
    <name type="scientific">Coffea arabica</name>
    <name type="common">Arabian coffee</name>
    <dbReference type="NCBI Taxonomy" id="13443"/>
    <lineage>
        <taxon>Eukaryota</taxon>
        <taxon>Viridiplantae</taxon>
        <taxon>Streptophyta</taxon>
        <taxon>Embryophyta</taxon>
        <taxon>Tracheophyta</taxon>
        <taxon>Spermatophyta</taxon>
        <taxon>Magnoliopsida</taxon>
        <taxon>eudicotyledons</taxon>
        <taxon>Gunneridae</taxon>
        <taxon>Pentapetalae</taxon>
        <taxon>asterids</taxon>
        <taxon>lamiids</taxon>
        <taxon>Gentianales</taxon>
        <taxon>Rubiaceae</taxon>
        <taxon>Ixoroideae</taxon>
        <taxon>Gardenieae complex</taxon>
        <taxon>Bertiereae - Coffeeae clade</taxon>
        <taxon>Coffeeae</taxon>
        <taxon>Coffea</taxon>
    </lineage>
</organism>
<feature type="domain" description="DRBM" evidence="10">
    <location>
        <begin position="292"/>
        <end position="365"/>
    </location>
</feature>
<dbReference type="PANTHER" id="PTHR14950">
    <property type="entry name" value="DICER-RELATED"/>
    <property type="match status" value="1"/>
</dbReference>
<dbReference type="Gene3D" id="3.30.160.20">
    <property type="match status" value="2"/>
</dbReference>
<accession>A0A6P6SDR8</accession>
<evidence type="ECO:0000259" key="11">
    <source>
        <dbReference type="PROSITE" id="PS50142"/>
    </source>
</evidence>
<evidence type="ECO:0000313" key="13">
    <source>
        <dbReference type="RefSeq" id="XP_027064280.1"/>
    </source>
</evidence>
<keyword evidence="7" id="KW-0460">Magnesium</keyword>
<dbReference type="GO" id="GO:0046872">
    <property type="term" value="F:metal ion binding"/>
    <property type="evidence" value="ECO:0007669"/>
    <property type="project" value="UniProtKB-KW"/>
</dbReference>
<proteinExistence type="inferred from homology"/>
<dbReference type="SUPFAM" id="SSF54768">
    <property type="entry name" value="dsRNA-binding domain-like"/>
    <property type="match status" value="2"/>
</dbReference>
<comment type="cofactor">
    <cofactor evidence="1">
        <name>Mn(2+)</name>
        <dbReference type="ChEBI" id="CHEBI:29035"/>
    </cofactor>
</comment>
<keyword evidence="12" id="KW-1185">Reference proteome</keyword>
<evidence type="ECO:0000256" key="3">
    <source>
        <dbReference type="ARBA" id="ARBA00022722"/>
    </source>
</evidence>
<evidence type="ECO:0000256" key="9">
    <source>
        <dbReference type="PROSITE-ProRule" id="PRU00266"/>
    </source>
</evidence>
<evidence type="ECO:0000256" key="2">
    <source>
        <dbReference type="ARBA" id="ARBA00001946"/>
    </source>
</evidence>
<dbReference type="GO" id="GO:0030422">
    <property type="term" value="P:siRNA processing"/>
    <property type="evidence" value="ECO:0007669"/>
    <property type="project" value="TreeGrafter"/>
</dbReference>
<feature type="domain" description="DRBM" evidence="10">
    <location>
        <begin position="206"/>
        <end position="269"/>
    </location>
</feature>
<keyword evidence="4" id="KW-0479">Metal-binding</keyword>
<keyword evidence="3" id="KW-0540">Nuclease</keyword>
<dbReference type="GO" id="GO:0005737">
    <property type="term" value="C:cytoplasm"/>
    <property type="evidence" value="ECO:0007669"/>
    <property type="project" value="TreeGrafter"/>
</dbReference>
<name>A0A6P6SDR8_COFAR</name>
<dbReference type="GO" id="GO:0006364">
    <property type="term" value="P:rRNA processing"/>
    <property type="evidence" value="ECO:0007669"/>
    <property type="project" value="InterPro"/>
</dbReference>
<dbReference type="Gene3D" id="1.10.1520.10">
    <property type="entry name" value="Ribonuclease III domain"/>
    <property type="match status" value="1"/>
</dbReference>
<evidence type="ECO:0000256" key="5">
    <source>
        <dbReference type="ARBA" id="ARBA00022759"/>
    </source>
</evidence>
<dbReference type="FunFam" id="1.10.1520.10:FF:000004">
    <property type="entry name" value="Endoribonuclease dicer-like 1"/>
    <property type="match status" value="1"/>
</dbReference>
<evidence type="ECO:0000259" key="10">
    <source>
        <dbReference type="PROSITE" id="PS50137"/>
    </source>
</evidence>
<dbReference type="PROSITE" id="PS50142">
    <property type="entry name" value="RNASE_3_2"/>
    <property type="match status" value="1"/>
</dbReference>
<evidence type="ECO:0000256" key="1">
    <source>
        <dbReference type="ARBA" id="ARBA00001936"/>
    </source>
</evidence>
<dbReference type="InterPro" id="IPR000999">
    <property type="entry name" value="RNase_III_dom"/>
</dbReference>
<keyword evidence="8 9" id="KW-0694">RNA-binding</keyword>
<evidence type="ECO:0000256" key="6">
    <source>
        <dbReference type="ARBA" id="ARBA00022801"/>
    </source>
</evidence>
<dbReference type="HAMAP" id="MF_00104">
    <property type="entry name" value="RNase_III"/>
    <property type="match status" value="1"/>
</dbReference>
<evidence type="ECO:0000256" key="4">
    <source>
        <dbReference type="ARBA" id="ARBA00022723"/>
    </source>
</evidence>
<gene>
    <name evidence="13" type="primary">LOC113690535</name>
</gene>
<dbReference type="Pfam" id="PF00035">
    <property type="entry name" value="dsrm"/>
    <property type="match status" value="2"/>
</dbReference>
<sequence length="366" mass="40466">MKSSEKYAVTYAYTFQTSSDDDEDMTETVTDMAASVRAVEELLNYKFKNKMLLEEALTHSSYTDSASYQRLEFVGDAALGLAVSNYVFLAYPDLDPGQLSLLRAANISTEKLARVAVRHGLHKYVRHNAAALHDKVRDFATAVGQEDETEVYGGAIKAPKVLADIVESVAAAVYVDCGFDLQALWVIFRGLLEPIVTPDVLQHQPQPVTLLFELCQKDGKHVDIRHWRKGEKNIASVYVDGQFAASACSDQKENAKLHAARAALRKLSYKASEKIGGDIIGEVNGSTTKIESAKQKLHELCGRKRWPKPNYRIEKEIGPAHDRRFICSVQIEIAEAVLFVTGDEKSRVKEAENSAASLMLLGLQGS</sequence>
<dbReference type="GeneID" id="113690535"/>
<feature type="domain" description="RNase III" evidence="11">
    <location>
        <begin position="36"/>
        <end position="178"/>
    </location>
</feature>
<keyword evidence="5" id="KW-0255">Endonuclease</keyword>
<dbReference type="OrthoDB" id="416741at2759"/>
<dbReference type="PROSITE" id="PS00517">
    <property type="entry name" value="RNASE_3_1"/>
    <property type="match status" value="1"/>
</dbReference>
<evidence type="ECO:0000313" key="12">
    <source>
        <dbReference type="Proteomes" id="UP001652660"/>
    </source>
</evidence>
<evidence type="ECO:0000256" key="8">
    <source>
        <dbReference type="ARBA" id="ARBA00022884"/>
    </source>
</evidence>
<dbReference type="SMART" id="SM00535">
    <property type="entry name" value="RIBOc"/>
    <property type="match status" value="1"/>
</dbReference>
<dbReference type="Proteomes" id="UP001652660">
    <property type="component" value="Chromosome 5c"/>
</dbReference>
<keyword evidence="6" id="KW-0378">Hydrolase</keyword>
<dbReference type="GO" id="GO:0004525">
    <property type="term" value="F:ribonuclease III activity"/>
    <property type="evidence" value="ECO:0007669"/>
    <property type="project" value="InterPro"/>
</dbReference>
<dbReference type="GO" id="GO:0005634">
    <property type="term" value="C:nucleus"/>
    <property type="evidence" value="ECO:0007669"/>
    <property type="project" value="TreeGrafter"/>
</dbReference>
<dbReference type="InterPro" id="IPR011907">
    <property type="entry name" value="RNase_III"/>
</dbReference>
<dbReference type="Pfam" id="PF00636">
    <property type="entry name" value="Ribonuclease_3"/>
    <property type="match status" value="1"/>
</dbReference>
<dbReference type="SUPFAM" id="SSF69065">
    <property type="entry name" value="RNase III domain-like"/>
    <property type="match status" value="1"/>
</dbReference>
<protein>
    <submittedName>
        <fullName evidence="13">Ribonuclease 3-like protein 2 isoform X1</fullName>
    </submittedName>
</protein>
<dbReference type="RefSeq" id="XP_027064280.1">
    <property type="nucleotide sequence ID" value="XM_027208479.2"/>
</dbReference>
<comment type="cofactor">
    <cofactor evidence="2">
        <name>Mg(2+)</name>
        <dbReference type="ChEBI" id="CHEBI:18420"/>
    </cofactor>
</comment>
<dbReference type="PROSITE" id="PS50137">
    <property type="entry name" value="DS_RBD"/>
    <property type="match status" value="2"/>
</dbReference>
<dbReference type="AlphaFoldDB" id="A0A6P6SDR8"/>
<dbReference type="CDD" id="cd00593">
    <property type="entry name" value="RIBOc"/>
    <property type="match status" value="1"/>
</dbReference>
<dbReference type="SMART" id="SM00358">
    <property type="entry name" value="DSRM"/>
    <property type="match status" value="2"/>
</dbReference>
<dbReference type="InterPro" id="IPR014720">
    <property type="entry name" value="dsRBD_dom"/>
</dbReference>
<reference evidence="12" key="1">
    <citation type="journal article" date="2025" name="Foods">
        <title>Unveiling the Microbial Signatures of Arabica Coffee Cherries: Insights into Ripeness Specific Diversity, Functional Traits, and Implications for Quality and Safety.</title>
        <authorList>
            <consortium name="RefSeq"/>
            <person name="Tenea G.N."/>
            <person name="Cifuentes V."/>
            <person name="Reyes P."/>
            <person name="Cevallos-Vallejos M."/>
        </authorList>
    </citation>
    <scope>NUCLEOTIDE SEQUENCE [LARGE SCALE GENOMIC DNA]</scope>
</reference>